<dbReference type="GO" id="GO:0017148">
    <property type="term" value="P:negative regulation of translation"/>
    <property type="evidence" value="ECO:0007669"/>
    <property type="project" value="TreeGrafter"/>
</dbReference>
<dbReference type="HOGENOM" id="CLU_076922_0_0_1"/>
<comment type="similarity">
    <text evidence="1">Belongs to the universal ribosomal protein uL13 family.</text>
</comment>
<dbReference type="InterPro" id="IPR005755">
    <property type="entry name" value="Ribosomal_uL13_euk/arc"/>
</dbReference>
<sequence length="205" mass="23130">MSTNNKVTVIDCHGHVLGRVASVVAKHLLLGQKFVLVRCEDLQVCGTLKMRLVQWELYQRKRVNTNPTRGAFHHRSPADMVRKAVRGMLPKNNYRGKLALKNLKCFEGCPAPYDKMKKSSIPEAAAIYSFNPTRKRTLLGELGTAVGWKYADVVAKNEAERKERAAKWYAAKQLKQKAVAEAKEKILADEKYKAKVAILKKFGYA</sequence>
<dbReference type="VEuPathDB" id="AmoebaDB:EHI5A_231500"/>
<dbReference type="Gene3D" id="3.90.1180.10">
    <property type="entry name" value="Ribosomal protein L13"/>
    <property type="match status" value="1"/>
</dbReference>
<dbReference type="NCBIfam" id="TIGR01077">
    <property type="entry name" value="L13_A_E"/>
    <property type="match status" value="1"/>
</dbReference>
<dbReference type="GO" id="GO:0003735">
    <property type="term" value="F:structural constituent of ribosome"/>
    <property type="evidence" value="ECO:0007669"/>
    <property type="project" value="InterPro"/>
</dbReference>
<dbReference type="HAMAP" id="MF_01366">
    <property type="entry name" value="Ribosomal_uL13"/>
    <property type="match status" value="1"/>
</dbReference>
<dbReference type="EMBL" id="BDEQ01000001">
    <property type="protein sequence ID" value="GAT97071.1"/>
    <property type="molecule type" value="Genomic_DNA"/>
</dbReference>
<reference evidence="6 7" key="2">
    <citation type="submission" date="2016-05" db="EMBL/GenBank/DDBJ databases">
        <title>First whole genome sequencing of Entamoeba histolytica HM1:IMSS-clone-6.</title>
        <authorList>
            <person name="Mukherjee Avik.K."/>
            <person name="Izumyama S."/>
            <person name="Nakada-Tsukui K."/>
            <person name="Nozaki T."/>
        </authorList>
    </citation>
    <scope>NUCLEOTIDE SEQUENCE [LARGE SCALE GENOMIC DNA]</scope>
    <source>
        <strain evidence="6 7">HM1:IMSS clone 6</strain>
    </source>
</reference>
<keyword evidence="3" id="KW-0687">Ribonucleoprotein</keyword>
<dbReference type="GO" id="GO:0006412">
    <property type="term" value="P:translation"/>
    <property type="evidence" value="ECO:0007669"/>
    <property type="project" value="InterPro"/>
</dbReference>
<dbReference type="Pfam" id="PF00572">
    <property type="entry name" value="Ribosomal_L13"/>
    <property type="match status" value="1"/>
</dbReference>
<dbReference type="Proteomes" id="UP000078387">
    <property type="component" value="Unassembled WGS sequence"/>
</dbReference>
<dbReference type="InterPro" id="IPR005822">
    <property type="entry name" value="Ribosomal_uL13"/>
</dbReference>
<dbReference type="GO" id="GO:0003729">
    <property type="term" value="F:mRNA binding"/>
    <property type="evidence" value="ECO:0007669"/>
    <property type="project" value="TreeGrafter"/>
</dbReference>
<evidence type="ECO:0000313" key="7">
    <source>
        <dbReference type="Proteomes" id="UP000078387"/>
    </source>
</evidence>
<dbReference type="FunFam" id="3.90.1180.10:FF:000009">
    <property type="entry name" value="60S ribosomal protein L13a"/>
    <property type="match status" value="1"/>
</dbReference>
<dbReference type="VEuPathDB" id="AmoebaDB:EHI_017700"/>
<gene>
    <name evidence="5" type="ORF">CL6EHI_017700</name>
    <name evidence="6" type="ORF">CL6EHI_099730</name>
</gene>
<dbReference type="InterPro" id="IPR036899">
    <property type="entry name" value="Ribosomal_uL13_sf"/>
</dbReference>
<dbReference type="EMBL" id="AK421180">
    <property type="protein sequence ID" value="BAN39745.1"/>
    <property type="molecule type" value="mRNA"/>
</dbReference>
<evidence type="ECO:0000256" key="3">
    <source>
        <dbReference type="ARBA" id="ARBA00023274"/>
    </source>
</evidence>
<keyword evidence="2 6" id="KW-0689">Ribosomal protein</keyword>
<evidence type="ECO:0000313" key="5">
    <source>
        <dbReference type="EMBL" id="GAT95857.1"/>
    </source>
</evidence>
<evidence type="ECO:0000313" key="6">
    <source>
        <dbReference type="EMBL" id="GAT97071.1"/>
    </source>
</evidence>
<dbReference type="PANTHER" id="PTHR11545">
    <property type="entry name" value="RIBOSOMAL PROTEIN L13"/>
    <property type="match status" value="1"/>
</dbReference>
<organism evidence="6 7">
    <name type="scientific">Entamoeba histolytica</name>
    <dbReference type="NCBI Taxonomy" id="5759"/>
    <lineage>
        <taxon>Eukaryota</taxon>
        <taxon>Amoebozoa</taxon>
        <taxon>Evosea</taxon>
        <taxon>Archamoebae</taxon>
        <taxon>Mastigamoebida</taxon>
        <taxon>Entamoebidae</taxon>
        <taxon>Entamoeba</taxon>
    </lineage>
</organism>
<dbReference type="EMBL" id="AK419223">
    <property type="protein sequence ID" value="BAN37923.1"/>
    <property type="molecule type" value="mRNA"/>
</dbReference>
<dbReference type="AlphaFoldDB" id="A0A5K1VPR3"/>
<accession>A0A060N293</accession>
<proteinExistence type="evidence at transcript level"/>
<dbReference type="OMA" id="GMLPWKT"/>
<protein>
    <submittedName>
        <fullName evidence="6">Ribosomal protein L13 putative</fullName>
    </submittedName>
    <submittedName>
        <fullName evidence="4">Ribosomal protein L13, putative</fullName>
    </submittedName>
</protein>
<evidence type="ECO:0000256" key="2">
    <source>
        <dbReference type="ARBA" id="ARBA00022980"/>
    </source>
</evidence>
<evidence type="ECO:0000313" key="4">
    <source>
        <dbReference type="EMBL" id="BAN37923.1"/>
    </source>
</evidence>
<dbReference type="EMBL" id="BDEQ01000001">
    <property type="protein sequence ID" value="GAT95857.1"/>
    <property type="molecule type" value="Genomic_DNA"/>
</dbReference>
<dbReference type="VEuPathDB" id="AmoebaDB:KM1_319560"/>
<dbReference type="CDD" id="cd00392">
    <property type="entry name" value="Ribosomal_L13"/>
    <property type="match status" value="1"/>
</dbReference>
<dbReference type="PANTHER" id="PTHR11545:SF3">
    <property type="entry name" value="LARGE RIBOSOMAL SUBUNIT PROTEIN UL13"/>
    <property type="match status" value="1"/>
</dbReference>
<dbReference type="GO" id="GO:0022625">
    <property type="term" value="C:cytosolic large ribosomal subunit"/>
    <property type="evidence" value="ECO:0007669"/>
    <property type="project" value="TreeGrafter"/>
</dbReference>
<evidence type="ECO:0000256" key="1">
    <source>
        <dbReference type="ARBA" id="ARBA00006227"/>
    </source>
</evidence>
<dbReference type="SUPFAM" id="SSF52161">
    <property type="entry name" value="Ribosomal protein L13"/>
    <property type="match status" value="1"/>
</dbReference>
<dbReference type="EMBL" id="AK419270">
    <property type="protein sequence ID" value="BAN37962.1"/>
    <property type="molecule type" value="mRNA"/>
</dbReference>
<accession>A0A5K1VPR3</accession>
<name>A0A5K1VPR3_ENTHI</name>
<reference evidence="4" key="1">
    <citation type="submission" date="2012-06" db="EMBL/GenBank/DDBJ databases">
        <title>Short 5' UTR of Entamoeba genes.</title>
        <authorList>
            <person name="Hiranuka K."/>
            <person name="Kumagai M."/>
            <person name="Wakaguri H."/>
            <person name="Suzuki Y."/>
            <person name="Sugano S."/>
            <person name="Watanabe J."/>
            <person name="Makioka A."/>
        </authorList>
    </citation>
    <scope>NUCLEOTIDE SEQUENCE</scope>
    <source>
        <strain evidence="4">HM-1:IMSS</strain>
    </source>
</reference>